<organism evidence="5 6">
    <name type="scientific">Hypnocyclicus thermotrophus</name>
    <dbReference type="NCBI Taxonomy" id="1627895"/>
    <lineage>
        <taxon>Bacteria</taxon>
        <taxon>Fusobacteriati</taxon>
        <taxon>Fusobacteriota</taxon>
        <taxon>Fusobacteriia</taxon>
        <taxon>Fusobacteriales</taxon>
        <taxon>Fusobacteriaceae</taxon>
        <taxon>Hypnocyclicus</taxon>
    </lineage>
</organism>
<dbReference type="Pfam" id="PF00535">
    <property type="entry name" value="Glycos_transf_2"/>
    <property type="match status" value="1"/>
</dbReference>
<keyword evidence="3" id="KW-0808">Transferase</keyword>
<dbReference type="GO" id="GO:0016020">
    <property type="term" value="C:membrane"/>
    <property type="evidence" value="ECO:0007669"/>
    <property type="project" value="GOC"/>
</dbReference>
<comment type="caution">
    <text evidence="5">The sequence shown here is derived from an EMBL/GenBank/DDBJ whole genome shotgun (WGS) entry which is preliminary data.</text>
</comment>
<reference evidence="5 6" key="1">
    <citation type="submission" date="2019-03" db="EMBL/GenBank/DDBJ databases">
        <title>Genomic Encyclopedia of Type Strains, Phase IV (KMG-IV): sequencing the most valuable type-strain genomes for metagenomic binning, comparative biology and taxonomic classification.</title>
        <authorList>
            <person name="Goeker M."/>
        </authorList>
    </citation>
    <scope>NUCLEOTIDE SEQUENCE [LARGE SCALE GENOMIC DNA]</scope>
    <source>
        <strain evidence="5 6">DSM 100055</strain>
    </source>
</reference>
<dbReference type="EMBL" id="SOBG01000006">
    <property type="protein sequence ID" value="TDT69112.1"/>
    <property type="molecule type" value="Genomic_DNA"/>
</dbReference>
<evidence type="ECO:0000256" key="2">
    <source>
        <dbReference type="ARBA" id="ARBA00022676"/>
    </source>
</evidence>
<dbReference type="Gene3D" id="3.90.550.10">
    <property type="entry name" value="Spore Coat Polysaccharide Biosynthesis Protein SpsA, Chain A"/>
    <property type="match status" value="1"/>
</dbReference>
<gene>
    <name evidence="5" type="ORF">EV215_1454</name>
</gene>
<accession>A0AA46DXZ5</accession>
<dbReference type="Proteomes" id="UP000294678">
    <property type="component" value="Unassembled WGS sequence"/>
</dbReference>
<dbReference type="InterPro" id="IPR039528">
    <property type="entry name" value="DPM1-like"/>
</dbReference>
<evidence type="ECO:0000313" key="6">
    <source>
        <dbReference type="Proteomes" id="UP000294678"/>
    </source>
</evidence>
<evidence type="ECO:0000259" key="4">
    <source>
        <dbReference type="Pfam" id="PF00535"/>
    </source>
</evidence>
<dbReference type="SUPFAM" id="SSF53448">
    <property type="entry name" value="Nucleotide-diphospho-sugar transferases"/>
    <property type="match status" value="1"/>
</dbReference>
<feature type="domain" description="Glycosyltransferase 2-like" evidence="4">
    <location>
        <begin position="7"/>
        <end position="173"/>
    </location>
</feature>
<evidence type="ECO:0000313" key="5">
    <source>
        <dbReference type="EMBL" id="TDT69112.1"/>
    </source>
</evidence>
<proteinExistence type="inferred from homology"/>
<dbReference type="GO" id="GO:0004582">
    <property type="term" value="F:dolichyl-phosphate beta-D-mannosyltransferase activity"/>
    <property type="evidence" value="ECO:0007669"/>
    <property type="project" value="InterPro"/>
</dbReference>
<dbReference type="GO" id="GO:0009247">
    <property type="term" value="P:glycolipid biosynthetic process"/>
    <property type="evidence" value="ECO:0007669"/>
    <property type="project" value="TreeGrafter"/>
</dbReference>
<evidence type="ECO:0000256" key="3">
    <source>
        <dbReference type="ARBA" id="ARBA00022679"/>
    </source>
</evidence>
<keyword evidence="6" id="KW-1185">Reference proteome</keyword>
<dbReference type="RefSeq" id="WP_134113325.1">
    <property type="nucleotide sequence ID" value="NZ_SOBG01000006.1"/>
</dbReference>
<dbReference type="FunFam" id="3.90.550.10:FF:000122">
    <property type="entry name" value="Dolichol-phosphate mannosyltransferase subunit 1"/>
    <property type="match status" value="1"/>
</dbReference>
<dbReference type="PANTHER" id="PTHR43398:SF1">
    <property type="entry name" value="DOLICHOL-PHOSPHATE MANNOSYLTRANSFERASE SUBUNIT 1"/>
    <property type="match status" value="1"/>
</dbReference>
<dbReference type="AlphaFoldDB" id="A0AA46DXZ5"/>
<name>A0AA46DXZ5_9FUSO</name>
<dbReference type="PANTHER" id="PTHR43398">
    <property type="entry name" value="DOLICHOL-PHOSPHATE MANNOSYLTRANSFERASE SUBUNIT 1"/>
    <property type="match status" value="1"/>
</dbReference>
<dbReference type="InterPro" id="IPR001173">
    <property type="entry name" value="Glyco_trans_2-like"/>
</dbReference>
<evidence type="ECO:0000256" key="1">
    <source>
        <dbReference type="ARBA" id="ARBA00006739"/>
    </source>
</evidence>
<sequence>MSKKTLIIIPTYNESENIEKLLELIYSVKNDLNILIVDDNSPDKTYEIIERLMGDKYKEKLFLMKRKGKLGLGTAYIAGFKWALEKKYDYIFEMDADFSHNPKYIPDFLREIENNDLVIGSRYVKGGGVKNWGIIRKFISRGGSLYSRIILGAKINDFTGGFKCFRRETLEKIDLDKIISNGYSFQVELNYKVWLKGLRIKEIPIIFEDRTLGKSKMSKKIFLEAVLKVVWMRFNKNKLKGE</sequence>
<comment type="similarity">
    <text evidence="1">Belongs to the glycosyltransferase 2 family.</text>
</comment>
<protein>
    <submittedName>
        <fullName evidence="5">Dolichol-phosphate mannosyltransferase</fullName>
    </submittedName>
</protein>
<dbReference type="InterPro" id="IPR029044">
    <property type="entry name" value="Nucleotide-diphossugar_trans"/>
</dbReference>
<dbReference type="CDD" id="cd06442">
    <property type="entry name" value="DPM1_like"/>
    <property type="match status" value="1"/>
</dbReference>
<keyword evidence="2 5" id="KW-0328">Glycosyltransferase</keyword>